<dbReference type="Pfam" id="PF13673">
    <property type="entry name" value="Acetyltransf_10"/>
    <property type="match status" value="1"/>
</dbReference>
<accession>A0A7C8MAT0</accession>
<evidence type="ECO:0000259" key="1">
    <source>
        <dbReference type="PROSITE" id="PS51186"/>
    </source>
</evidence>
<comment type="caution">
    <text evidence="2">The sequence shown here is derived from an EMBL/GenBank/DDBJ whole genome shotgun (WGS) entry which is preliminary data.</text>
</comment>
<dbReference type="InterPro" id="IPR016181">
    <property type="entry name" value="Acyl_CoA_acyltransferase"/>
</dbReference>
<sequence length="247" mass="27274">MATNITSEGVRIESIENADDFQQAFQCAAECFGKQTKDGFWCPLNPGWDTPKGAEEGAARFANRWRETTTNKDGRPNTVFLKATVPDPNAPGHHVIAGFAIWQQASFVDGYGDPPASDLGSGGDYLEPTARRFCNQAFGLLWKQRIQTAKEKMNADPPAIFVLDLCVVDPAFQRRGIAGKLVQWGLDEAKRRGGLELTTEASVMGRPVYARLGFRGEEKFIETVLDEEFKDRALPPNVFMRTGGTPE</sequence>
<dbReference type="AlphaFoldDB" id="A0A7C8MAT0"/>
<feature type="domain" description="N-acetyltransferase" evidence="1">
    <location>
        <begin position="83"/>
        <end position="241"/>
    </location>
</feature>
<name>A0A7C8MAT0_9PLEO</name>
<protein>
    <recommendedName>
        <fullName evidence="1">N-acetyltransferase domain-containing protein</fullName>
    </recommendedName>
</protein>
<dbReference type="CDD" id="cd04301">
    <property type="entry name" value="NAT_SF"/>
    <property type="match status" value="1"/>
</dbReference>
<reference evidence="2 3" key="1">
    <citation type="submission" date="2020-01" db="EMBL/GenBank/DDBJ databases">
        <authorList>
            <consortium name="DOE Joint Genome Institute"/>
            <person name="Haridas S."/>
            <person name="Albert R."/>
            <person name="Binder M."/>
            <person name="Bloem J."/>
            <person name="Labutti K."/>
            <person name="Salamov A."/>
            <person name="Andreopoulos B."/>
            <person name="Baker S.E."/>
            <person name="Barry K."/>
            <person name="Bills G."/>
            <person name="Bluhm B.H."/>
            <person name="Cannon C."/>
            <person name="Castanera R."/>
            <person name="Culley D.E."/>
            <person name="Daum C."/>
            <person name="Ezra D."/>
            <person name="Gonzalez J.B."/>
            <person name="Henrissat B."/>
            <person name="Kuo A."/>
            <person name="Liang C."/>
            <person name="Lipzen A."/>
            <person name="Lutzoni F."/>
            <person name="Magnuson J."/>
            <person name="Mondo S."/>
            <person name="Nolan M."/>
            <person name="Ohm R."/>
            <person name="Pangilinan J."/>
            <person name="Park H.-J.H."/>
            <person name="Ramirez L."/>
            <person name="Alfaro M."/>
            <person name="Sun H."/>
            <person name="Tritt A."/>
            <person name="Yoshinaga Y."/>
            <person name="Zwiers L.-H.L."/>
            <person name="Turgeon B.G."/>
            <person name="Goodwin S.B."/>
            <person name="Spatafora J.W."/>
            <person name="Crous P.W."/>
            <person name="Grigoriev I.V."/>
        </authorList>
    </citation>
    <scope>NUCLEOTIDE SEQUENCE [LARGE SCALE GENOMIC DNA]</scope>
    <source>
        <strain evidence="2 3">CBS 611.86</strain>
    </source>
</reference>
<gene>
    <name evidence="2" type="ORF">BDV95DRAFT_280268</name>
</gene>
<dbReference type="InterPro" id="IPR052523">
    <property type="entry name" value="Trichothecene_AcTrans"/>
</dbReference>
<dbReference type="InterPro" id="IPR000182">
    <property type="entry name" value="GNAT_dom"/>
</dbReference>
<keyword evidence="3" id="KW-1185">Reference proteome</keyword>
<dbReference type="EMBL" id="JAADJZ010000004">
    <property type="protein sequence ID" value="KAF2875700.1"/>
    <property type="molecule type" value="Genomic_DNA"/>
</dbReference>
<evidence type="ECO:0000313" key="2">
    <source>
        <dbReference type="EMBL" id="KAF2875700.1"/>
    </source>
</evidence>
<dbReference type="OrthoDB" id="2832510at2759"/>
<evidence type="ECO:0000313" key="3">
    <source>
        <dbReference type="Proteomes" id="UP000481861"/>
    </source>
</evidence>
<organism evidence="2 3">
    <name type="scientific">Massariosphaeria phaeospora</name>
    <dbReference type="NCBI Taxonomy" id="100035"/>
    <lineage>
        <taxon>Eukaryota</taxon>
        <taxon>Fungi</taxon>
        <taxon>Dikarya</taxon>
        <taxon>Ascomycota</taxon>
        <taxon>Pezizomycotina</taxon>
        <taxon>Dothideomycetes</taxon>
        <taxon>Pleosporomycetidae</taxon>
        <taxon>Pleosporales</taxon>
        <taxon>Pleosporales incertae sedis</taxon>
        <taxon>Massariosphaeria</taxon>
    </lineage>
</organism>
<dbReference type="Gene3D" id="3.40.630.30">
    <property type="match status" value="1"/>
</dbReference>
<dbReference type="SUPFAM" id="SSF55729">
    <property type="entry name" value="Acyl-CoA N-acyltransferases (Nat)"/>
    <property type="match status" value="1"/>
</dbReference>
<dbReference type="PANTHER" id="PTHR42791:SF14">
    <property type="entry name" value="N-ACETYLTRANSFERASE DOMAIN-CONTAINING PROTEIN"/>
    <property type="match status" value="1"/>
</dbReference>
<dbReference type="GO" id="GO:0016747">
    <property type="term" value="F:acyltransferase activity, transferring groups other than amino-acyl groups"/>
    <property type="evidence" value="ECO:0007669"/>
    <property type="project" value="InterPro"/>
</dbReference>
<dbReference type="Proteomes" id="UP000481861">
    <property type="component" value="Unassembled WGS sequence"/>
</dbReference>
<dbReference type="PANTHER" id="PTHR42791">
    <property type="entry name" value="GNAT FAMILY ACETYLTRANSFERASE"/>
    <property type="match status" value="1"/>
</dbReference>
<proteinExistence type="predicted"/>
<dbReference type="PROSITE" id="PS51186">
    <property type="entry name" value="GNAT"/>
    <property type="match status" value="1"/>
</dbReference>